<evidence type="ECO:0000313" key="2">
    <source>
        <dbReference type="EMBL" id="KAG2174206.1"/>
    </source>
</evidence>
<dbReference type="OrthoDB" id="66510at2759"/>
<dbReference type="AlphaFoldDB" id="A0A8H7PHV1"/>
<proteinExistence type="predicted"/>
<feature type="region of interest" description="Disordered" evidence="1">
    <location>
        <begin position="1"/>
        <end position="31"/>
    </location>
</feature>
<feature type="compositionally biased region" description="Low complexity" evidence="1">
    <location>
        <begin position="420"/>
        <end position="434"/>
    </location>
</feature>
<reference evidence="2" key="1">
    <citation type="submission" date="2020-12" db="EMBL/GenBank/DDBJ databases">
        <title>Metabolic potential, ecology and presence of endohyphal bacteria is reflected in genomic diversity of Mucoromycotina.</title>
        <authorList>
            <person name="Muszewska A."/>
            <person name="Okrasinska A."/>
            <person name="Steczkiewicz K."/>
            <person name="Drgas O."/>
            <person name="Orlowska M."/>
            <person name="Perlinska-Lenart U."/>
            <person name="Aleksandrzak-Piekarczyk T."/>
            <person name="Szatraj K."/>
            <person name="Zielenkiewicz U."/>
            <person name="Pilsyk S."/>
            <person name="Malc E."/>
            <person name="Mieczkowski P."/>
            <person name="Kruszewska J.S."/>
            <person name="Biernat P."/>
            <person name="Pawlowska J."/>
        </authorList>
    </citation>
    <scope>NUCLEOTIDE SEQUENCE</scope>
    <source>
        <strain evidence="2">WA0000067209</strain>
    </source>
</reference>
<accession>A0A8H7PHV1</accession>
<comment type="caution">
    <text evidence="2">The sequence shown here is derived from an EMBL/GenBank/DDBJ whole genome shotgun (WGS) entry which is preliminary data.</text>
</comment>
<feature type="region of interest" description="Disordered" evidence="1">
    <location>
        <begin position="535"/>
        <end position="554"/>
    </location>
</feature>
<evidence type="ECO:0000256" key="1">
    <source>
        <dbReference type="SAM" id="MobiDB-lite"/>
    </source>
</evidence>
<sequence length="554" mass="63061">MATMERKKRQTATRIAEPTEDASTSQPLQSYAQSDLHDGELAELASEPIEYNGLDCVLEPSPNSNNIPAYTPKISVKGSLKALRTVCLRTLNSLLRKMVSNTIDINPMDIQSGRRLSDPFDLFDVDEAGNTSVNLFGAIDRQTEAKGRPKRSISLRRCESSPAFTNLSDARNKLDTYHLYRMNEDTTDYQLGCALAALLNNVYVLLEEDSENIDVWSSEQPSDNILDSLKDRMLSFRKEHTLPKSTNNELASVWEELDRLMDVVATLAVDKPPQYEEFMQQKDTLEGNPFHSALESSISFTCSEKLPPYEEKLKRVSMTNINDDEKARKDLDNLLSVIDRVSSLSPRLNNQRVELNERQAKEMAMLAIGKAIERISARRLDEQRAYIRDPRNPIALQQLLQLIHRSADRSLVNQRAEFGTRTSVSESSTRTNTSPETVETDDQLWDEVAEFAEKISRSSCCDRFNEQRYQMSSAKERAIFMNDIVKKVDKLQHRRLDNQDAVLPVKAVAKQDLSHDIEPDLFTILERTQKRKSQFDNQRATLSPTSCEPKLFNT</sequence>
<protein>
    <submittedName>
        <fullName evidence="2">Uncharacterized protein</fullName>
    </submittedName>
</protein>
<gene>
    <name evidence="2" type="ORF">INT43_004227</name>
</gene>
<feature type="compositionally biased region" description="Basic residues" evidence="1">
    <location>
        <begin position="1"/>
        <end position="11"/>
    </location>
</feature>
<feature type="region of interest" description="Disordered" evidence="1">
    <location>
        <begin position="417"/>
        <end position="439"/>
    </location>
</feature>
<organism evidence="2 3">
    <name type="scientific">Mortierella isabellina</name>
    <name type="common">Filamentous fungus</name>
    <name type="synonym">Umbelopsis isabellina</name>
    <dbReference type="NCBI Taxonomy" id="91625"/>
    <lineage>
        <taxon>Eukaryota</taxon>
        <taxon>Fungi</taxon>
        <taxon>Fungi incertae sedis</taxon>
        <taxon>Mucoromycota</taxon>
        <taxon>Mucoromycotina</taxon>
        <taxon>Umbelopsidomycetes</taxon>
        <taxon>Umbelopsidales</taxon>
        <taxon>Umbelopsidaceae</taxon>
        <taxon>Umbelopsis</taxon>
    </lineage>
</organism>
<dbReference type="EMBL" id="JAEPQZ010000013">
    <property type="protein sequence ID" value="KAG2174206.1"/>
    <property type="molecule type" value="Genomic_DNA"/>
</dbReference>
<feature type="compositionally biased region" description="Polar residues" evidence="1">
    <location>
        <begin position="21"/>
        <end position="31"/>
    </location>
</feature>
<evidence type="ECO:0000313" key="3">
    <source>
        <dbReference type="Proteomes" id="UP000654370"/>
    </source>
</evidence>
<keyword evidence="3" id="KW-1185">Reference proteome</keyword>
<name>A0A8H7PHV1_MORIS</name>
<dbReference type="Proteomes" id="UP000654370">
    <property type="component" value="Unassembled WGS sequence"/>
</dbReference>